<protein>
    <recommendedName>
        <fullName evidence="4">Reverse transcriptase</fullName>
    </recommendedName>
</protein>
<evidence type="ECO:0000313" key="2">
    <source>
        <dbReference type="EMBL" id="WMV45385.1"/>
    </source>
</evidence>
<name>A0AAF0UFS0_SOLVR</name>
<dbReference type="AlphaFoldDB" id="A0AAF0UFS0"/>
<dbReference type="Proteomes" id="UP001234989">
    <property type="component" value="Chromosome 9"/>
</dbReference>
<feature type="region of interest" description="Disordered" evidence="1">
    <location>
        <begin position="410"/>
        <end position="432"/>
    </location>
</feature>
<feature type="compositionally biased region" description="Gly residues" evidence="1">
    <location>
        <begin position="412"/>
        <end position="431"/>
    </location>
</feature>
<proteinExistence type="predicted"/>
<dbReference type="Gene3D" id="3.60.10.10">
    <property type="entry name" value="Endonuclease/exonuclease/phosphatase"/>
    <property type="match status" value="1"/>
</dbReference>
<accession>A0AAF0UFS0</accession>
<reference evidence="2" key="1">
    <citation type="submission" date="2023-08" db="EMBL/GenBank/DDBJ databases">
        <title>A de novo genome assembly of Solanum verrucosum Schlechtendal, a Mexican diploid species geographically isolated from the other diploid A-genome species in potato relatives.</title>
        <authorList>
            <person name="Hosaka K."/>
        </authorList>
    </citation>
    <scope>NUCLEOTIDE SEQUENCE</scope>
    <source>
        <tissue evidence="2">Young leaves</tissue>
    </source>
</reference>
<dbReference type="InterPro" id="IPR036691">
    <property type="entry name" value="Endo/exonu/phosph_ase_sf"/>
</dbReference>
<dbReference type="PANTHER" id="PTHR33710:SF71">
    <property type="entry name" value="ENDONUCLEASE_EXONUCLEASE_PHOSPHATASE DOMAIN-CONTAINING PROTEIN"/>
    <property type="match status" value="1"/>
</dbReference>
<dbReference type="EMBL" id="CP133620">
    <property type="protein sequence ID" value="WMV45385.1"/>
    <property type="molecule type" value="Genomic_DNA"/>
</dbReference>
<organism evidence="2 3">
    <name type="scientific">Solanum verrucosum</name>
    <dbReference type="NCBI Taxonomy" id="315347"/>
    <lineage>
        <taxon>Eukaryota</taxon>
        <taxon>Viridiplantae</taxon>
        <taxon>Streptophyta</taxon>
        <taxon>Embryophyta</taxon>
        <taxon>Tracheophyta</taxon>
        <taxon>Spermatophyta</taxon>
        <taxon>Magnoliopsida</taxon>
        <taxon>eudicotyledons</taxon>
        <taxon>Gunneridae</taxon>
        <taxon>Pentapetalae</taxon>
        <taxon>asterids</taxon>
        <taxon>lamiids</taxon>
        <taxon>Solanales</taxon>
        <taxon>Solanaceae</taxon>
        <taxon>Solanoideae</taxon>
        <taxon>Solaneae</taxon>
        <taxon>Solanum</taxon>
    </lineage>
</organism>
<evidence type="ECO:0000256" key="1">
    <source>
        <dbReference type="SAM" id="MobiDB-lite"/>
    </source>
</evidence>
<evidence type="ECO:0008006" key="4">
    <source>
        <dbReference type="Google" id="ProtNLM"/>
    </source>
</evidence>
<keyword evidence="3" id="KW-1185">Reference proteome</keyword>
<dbReference type="PANTHER" id="PTHR33710">
    <property type="entry name" value="BNAC02G09200D PROTEIN"/>
    <property type="match status" value="1"/>
</dbReference>
<evidence type="ECO:0000313" key="3">
    <source>
        <dbReference type="Proteomes" id="UP001234989"/>
    </source>
</evidence>
<dbReference type="SUPFAM" id="SSF56219">
    <property type="entry name" value="DNase I-like"/>
    <property type="match status" value="1"/>
</dbReference>
<sequence>MFVKEDSVNINEKSYTSVKGVTTRNSFAALEQEVNEGRQQTPLDKYEKEVATEEVVDIKGRMLTLANVYQFRVPMVYAKCAVVERLCLWDYLYSIGHNLSLPWMVGRDFNVIMEEDEKIGGLPVYPQEYEDFALCINSCELVDIHFTYSPFTWWNSRVDGDCMFKRLDRVAQAEYKLYLYYEEEFWKQKASIQWYNEGDKNTKLFHSLVKGRRKRLTLKRMLRSDGTWAEGDEAIAAEAVNYFQNQFSKTGCNEELSLLNHIRPSITGEENALIKETPDREEIKSVVFKLEGDSACGPDGFTDIRKREEPDNVIIKLDMAKAYDRDNWRFMATVFAQVSFDVVVIDIIWRVVANNWYSIIINRQAKGFSILQERYTFPLLYLGCQIGHTKKRKFDFRDLIKGEVEVEERGEAGGGGNVWSGSSGEAGGGYTGSSDAVVVVRSGEKEENFTNGEMEKWGNITDLF</sequence>
<gene>
    <name evidence="2" type="ORF">MTR67_038770</name>
</gene>